<keyword evidence="2" id="KW-1185">Reference proteome</keyword>
<organism evidence="1 2">
    <name type="scientific">Rhododendron molle</name>
    <name type="common">Chinese azalea</name>
    <name type="synonym">Azalea mollis</name>
    <dbReference type="NCBI Taxonomy" id="49168"/>
    <lineage>
        <taxon>Eukaryota</taxon>
        <taxon>Viridiplantae</taxon>
        <taxon>Streptophyta</taxon>
        <taxon>Embryophyta</taxon>
        <taxon>Tracheophyta</taxon>
        <taxon>Spermatophyta</taxon>
        <taxon>Magnoliopsida</taxon>
        <taxon>eudicotyledons</taxon>
        <taxon>Gunneridae</taxon>
        <taxon>Pentapetalae</taxon>
        <taxon>asterids</taxon>
        <taxon>Ericales</taxon>
        <taxon>Ericaceae</taxon>
        <taxon>Ericoideae</taxon>
        <taxon>Rhodoreae</taxon>
        <taxon>Rhododendron</taxon>
    </lineage>
</organism>
<gene>
    <name evidence="1" type="ORF">RHMOL_Rhmol05G0159600</name>
</gene>
<accession>A0ACC0NQT7</accession>
<sequence length="65" mass="7757">MSRVSISVPGILDPVRPYSFRHHTWRWIRGFPVHFRAFRTPFVPFPASHHKVDPWLSSYRSIILN</sequence>
<dbReference type="EMBL" id="CM046392">
    <property type="protein sequence ID" value="KAI8555244.1"/>
    <property type="molecule type" value="Genomic_DNA"/>
</dbReference>
<evidence type="ECO:0000313" key="2">
    <source>
        <dbReference type="Proteomes" id="UP001062846"/>
    </source>
</evidence>
<reference evidence="1" key="1">
    <citation type="submission" date="2022-02" db="EMBL/GenBank/DDBJ databases">
        <title>Plant Genome Project.</title>
        <authorList>
            <person name="Zhang R.-G."/>
        </authorList>
    </citation>
    <scope>NUCLEOTIDE SEQUENCE</scope>
    <source>
        <strain evidence="1">AT1</strain>
    </source>
</reference>
<dbReference type="Proteomes" id="UP001062846">
    <property type="component" value="Chromosome 5"/>
</dbReference>
<evidence type="ECO:0000313" key="1">
    <source>
        <dbReference type="EMBL" id="KAI8555244.1"/>
    </source>
</evidence>
<proteinExistence type="predicted"/>
<comment type="caution">
    <text evidence="1">The sequence shown here is derived from an EMBL/GenBank/DDBJ whole genome shotgun (WGS) entry which is preliminary data.</text>
</comment>
<name>A0ACC0NQT7_RHOML</name>
<protein>
    <submittedName>
        <fullName evidence="1">Uncharacterized protein</fullName>
    </submittedName>
</protein>